<evidence type="ECO:0000313" key="4">
    <source>
        <dbReference type="Proteomes" id="UP000199438"/>
    </source>
</evidence>
<evidence type="ECO:0000313" key="3">
    <source>
        <dbReference type="EMBL" id="SFC51121.1"/>
    </source>
</evidence>
<proteinExistence type="predicted"/>
<keyword evidence="4" id="KW-1185">Reference proteome</keyword>
<evidence type="ECO:0000256" key="1">
    <source>
        <dbReference type="ARBA" id="ARBA00023121"/>
    </source>
</evidence>
<dbReference type="Proteomes" id="UP000199438">
    <property type="component" value="Unassembled WGS sequence"/>
</dbReference>
<dbReference type="GO" id="GO:0006631">
    <property type="term" value="P:fatty acid metabolic process"/>
    <property type="evidence" value="ECO:0007669"/>
    <property type="project" value="TreeGrafter"/>
</dbReference>
<dbReference type="InterPro" id="IPR000582">
    <property type="entry name" value="Acyl-CoA-binding_protein"/>
</dbReference>
<sequence>MPEKTRERFLKAYEMASNTDKKFPPDVLLHFYSYYKRATEQNGFYIPPTNSGDLRSAFKVNALVQVKNLSKQEAEERYIELVEEHIGKVPE</sequence>
<dbReference type="EMBL" id="FOKV01000005">
    <property type="protein sequence ID" value="SFC51121.1"/>
    <property type="molecule type" value="Genomic_DNA"/>
</dbReference>
<dbReference type="OrthoDB" id="981216at2"/>
<dbReference type="Gene3D" id="1.20.80.10">
    <property type="match status" value="1"/>
</dbReference>
<protein>
    <submittedName>
        <fullName evidence="3">Acyl-CoA-binding protein</fullName>
    </submittedName>
</protein>
<dbReference type="Pfam" id="PF00887">
    <property type="entry name" value="ACBP"/>
    <property type="match status" value="1"/>
</dbReference>
<dbReference type="STRING" id="1334022.SAMN04487907_10544"/>
<gene>
    <name evidence="3" type="ORF">SAMN04487907_10544</name>
</gene>
<keyword evidence="1" id="KW-0446">Lipid-binding</keyword>
<accession>A0A1I1JSD8</accession>
<evidence type="ECO:0000259" key="2">
    <source>
        <dbReference type="PROSITE" id="PS51228"/>
    </source>
</evidence>
<dbReference type="InterPro" id="IPR014352">
    <property type="entry name" value="FERM/acyl-CoA-bd_prot_sf"/>
</dbReference>
<name>A0A1I1JSD8_9FLAO</name>
<dbReference type="PANTHER" id="PTHR23310:SF62">
    <property type="entry name" value="ACYL-COA BINDING PROTEIN 1, ISOFORM A"/>
    <property type="match status" value="1"/>
</dbReference>
<dbReference type="PROSITE" id="PS51228">
    <property type="entry name" value="ACB_2"/>
    <property type="match status" value="1"/>
</dbReference>
<dbReference type="AlphaFoldDB" id="A0A1I1JSD8"/>
<dbReference type="SUPFAM" id="SSF47027">
    <property type="entry name" value="Acyl-CoA binding protein"/>
    <property type="match status" value="1"/>
</dbReference>
<reference evidence="4" key="1">
    <citation type="submission" date="2016-10" db="EMBL/GenBank/DDBJ databases">
        <authorList>
            <person name="Varghese N."/>
            <person name="Submissions S."/>
        </authorList>
    </citation>
    <scope>NUCLEOTIDE SEQUENCE [LARGE SCALE GENOMIC DNA]</scope>
    <source>
        <strain evidence="4">DSM 24499</strain>
    </source>
</reference>
<organism evidence="3 4">
    <name type="scientific">Zunongwangia mangrovi</name>
    <dbReference type="NCBI Taxonomy" id="1334022"/>
    <lineage>
        <taxon>Bacteria</taxon>
        <taxon>Pseudomonadati</taxon>
        <taxon>Bacteroidota</taxon>
        <taxon>Flavobacteriia</taxon>
        <taxon>Flavobacteriales</taxon>
        <taxon>Flavobacteriaceae</taxon>
        <taxon>Zunongwangia</taxon>
    </lineage>
</organism>
<feature type="domain" description="ACB" evidence="2">
    <location>
        <begin position="5"/>
        <end position="91"/>
    </location>
</feature>
<dbReference type="RefSeq" id="WP_092542952.1">
    <property type="nucleotide sequence ID" value="NZ_FOKV01000005.1"/>
</dbReference>
<dbReference type="GO" id="GO:0000062">
    <property type="term" value="F:fatty-acyl-CoA binding"/>
    <property type="evidence" value="ECO:0007669"/>
    <property type="project" value="InterPro"/>
</dbReference>
<dbReference type="InterPro" id="IPR035984">
    <property type="entry name" value="Acyl-CoA-binding_sf"/>
</dbReference>
<dbReference type="PANTHER" id="PTHR23310">
    <property type="entry name" value="ACYL-COA-BINDING PROTEIN, ACBP"/>
    <property type="match status" value="1"/>
</dbReference>